<sequence length="480" mass="51306">MRTIRRVLALGLTLAIFLINVPNVDALTSDTIKGNNIYETAGLIADKKSYDTAIMVNMDNSIADGLSASGLAGAVDAPILLAQKNKIPNETKQRLKNVKKIYIIGKELSISKSVETELKNTGAQVTRLGGDDRIKTSYSVAKEVNGIKKVDEVILTNAYKGEADTISAAPVSVRDIAPIVLTDGKSVPFSTSNVKTYAVGGSISMSTSLVNKTNAKRLGGSDRYDTNKKVIKEFYSDASEFYLSDGYDLVNALTGSTIAKENPIVLVSESSDKSILAGADKITRLGSISDSVYNKCVSAAQNNGDSSTKGESPMKNETSILGQPTASLEACLKWAKSKKANDLFIELIPILYDTAVQEGVNPVLAVAQSAKETGFCNFGGVLDASFKNPCGLKTSVGGSDTDKNAHSRFDTWEEGILAQIQHLCLYAGQDGYPLSNPVDPRHEKSLFGKAKTVESLSNNWAGGQYGQDLVRMMGEIEATK</sequence>
<dbReference type="AlphaFoldDB" id="A0A069ARR4"/>
<protein>
    <submittedName>
        <fullName evidence="3">Putative cell wall-binding protein</fullName>
    </submittedName>
</protein>
<dbReference type="Gene3D" id="3.40.50.12090">
    <property type="match status" value="2"/>
</dbReference>
<dbReference type="InterPro" id="IPR007253">
    <property type="entry name" value="Cell_wall-bd_2"/>
</dbReference>
<dbReference type="EMBL" id="LK932994">
    <property type="protein sequence ID" value="CDT14905.1"/>
    <property type="molecule type" value="Genomic_DNA"/>
</dbReference>
<keyword evidence="1" id="KW-0732">Signal</keyword>
<name>A0A069ARR4_CLODI</name>
<dbReference type="PANTHER" id="PTHR30032">
    <property type="entry name" value="N-ACETYLMURAMOYL-L-ALANINE AMIDASE-RELATED"/>
    <property type="match status" value="1"/>
</dbReference>
<gene>
    <name evidence="3" type="primary">cwp</name>
    <name evidence="3" type="ORF">BN1095_330195</name>
    <name evidence="2" type="ORF">BN1096_520533</name>
</gene>
<dbReference type="Pfam" id="PF04122">
    <property type="entry name" value="CW_binding_2"/>
    <property type="match status" value="3"/>
</dbReference>
<feature type="chain" id="PRO_5013440355" evidence="1">
    <location>
        <begin position="27"/>
        <end position="480"/>
    </location>
</feature>
<dbReference type="InterPro" id="IPR051922">
    <property type="entry name" value="Bact_Sporulation_Assoc"/>
</dbReference>
<evidence type="ECO:0000313" key="2">
    <source>
        <dbReference type="EMBL" id="CDS85887.1"/>
    </source>
</evidence>
<organism evidence="3">
    <name type="scientific">Clostridioides difficile</name>
    <name type="common">Peptoclostridium difficile</name>
    <dbReference type="NCBI Taxonomy" id="1496"/>
    <lineage>
        <taxon>Bacteria</taxon>
        <taxon>Bacillati</taxon>
        <taxon>Bacillota</taxon>
        <taxon>Clostridia</taxon>
        <taxon>Peptostreptococcales</taxon>
        <taxon>Peptostreptococcaceae</taxon>
        <taxon>Clostridioides</taxon>
    </lineage>
</organism>
<dbReference type="RefSeq" id="WP_021366894.1">
    <property type="nucleotide sequence ID" value="NZ_BBYB01000197.1"/>
</dbReference>
<dbReference type="EMBL" id="LK932505">
    <property type="protein sequence ID" value="CDS85887.1"/>
    <property type="molecule type" value="Genomic_DNA"/>
</dbReference>
<evidence type="ECO:0000256" key="1">
    <source>
        <dbReference type="SAM" id="SignalP"/>
    </source>
</evidence>
<reference evidence="3" key="1">
    <citation type="submission" date="2014-07" db="EMBL/GenBank/DDBJ databases">
        <authorList>
            <person name="Monot Marc"/>
        </authorList>
    </citation>
    <scope>NUCLEOTIDE SEQUENCE</scope>
    <source>
        <strain evidence="3">7032989</strain>
    </source>
</reference>
<proteinExistence type="predicted"/>
<accession>A0A069ARR4</accession>
<feature type="signal peptide" evidence="1">
    <location>
        <begin position="1"/>
        <end position="26"/>
    </location>
</feature>
<dbReference type="GO" id="GO:0004040">
    <property type="term" value="F:amidase activity"/>
    <property type="evidence" value="ECO:0007669"/>
    <property type="project" value="InterPro"/>
</dbReference>
<evidence type="ECO:0000313" key="3">
    <source>
        <dbReference type="EMBL" id="CDT14905.1"/>
    </source>
</evidence>
<dbReference type="PANTHER" id="PTHR30032:SF8">
    <property type="entry name" value="GERMINATION-SPECIFIC N-ACETYLMURAMOYL-L-ALANINE AMIDASE"/>
    <property type="match status" value="1"/>
</dbReference>